<feature type="domain" description="DAGKc" evidence="1">
    <location>
        <begin position="104"/>
        <end position="245"/>
    </location>
</feature>
<dbReference type="EMBL" id="JAKELL010000001">
    <property type="protein sequence ID" value="KAH9001141.1"/>
    <property type="molecule type" value="Genomic_DNA"/>
</dbReference>
<dbReference type="Pfam" id="PF00781">
    <property type="entry name" value="DAGK_cat"/>
    <property type="match status" value="1"/>
</dbReference>
<evidence type="ECO:0000313" key="2">
    <source>
        <dbReference type="EMBL" id="KAH9001141.1"/>
    </source>
</evidence>
<dbReference type="InterPro" id="IPR017438">
    <property type="entry name" value="ATP-NAD_kinase_N"/>
</dbReference>
<dbReference type="PANTHER" id="PTHR12358:SF31">
    <property type="entry name" value="ACYLGLYCEROL KINASE, MITOCHONDRIAL"/>
    <property type="match status" value="1"/>
</dbReference>
<dbReference type="SUPFAM" id="SSF111331">
    <property type="entry name" value="NAD kinase/diacylglycerol kinase-like"/>
    <property type="match status" value="1"/>
</dbReference>
<dbReference type="GO" id="GO:0001727">
    <property type="term" value="F:lipid kinase activity"/>
    <property type="evidence" value="ECO:0007669"/>
    <property type="project" value="TreeGrafter"/>
</dbReference>
<organism evidence="2 3">
    <name type="scientific">Lactarius akahatsu</name>
    <dbReference type="NCBI Taxonomy" id="416441"/>
    <lineage>
        <taxon>Eukaryota</taxon>
        <taxon>Fungi</taxon>
        <taxon>Dikarya</taxon>
        <taxon>Basidiomycota</taxon>
        <taxon>Agaricomycotina</taxon>
        <taxon>Agaricomycetes</taxon>
        <taxon>Russulales</taxon>
        <taxon>Russulaceae</taxon>
        <taxon>Lactarius</taxon>
    </lineage>
</organism>
<evidence type="ECO:0000313" key="3">
    <source>
        <dbReference type="Proteomes" id="UP001201163"/>
    </source>
</evidence>
<dbReference type="GO" id="GO:0046512">
    <property type="term" value="P:sphingosine biosynthetic process"/>
    <property type="evidence" value="ECO:0007669"/>
    <property type="project" value="TreeGrafter"/>
</dbReference>
<dbReference type="PANTHER" id="PTHR12358">
    <property type="entry name" value="SPHINGOSINE KINASE"/>
    <property type="match status" value="1"/>
</dbReference>
<dbReference type="Gene3D" id="2.60.200.40">
    <property type="match status" value="1"/>
</dbReference>
<accession>A0AAD4LV12</accession>
<dbReference type="Proteomes" id="UP001201163">
    <property type="component" value="Unassembled WGS sequence"/>
</dbReference>
<dbReference type="Gene3D" id="3.40.50.10330">
    <property type="entry name" value="Probable inorganic polyphosphate/atp-NAD kinase, domain 1"/>
    <property type="match status" value="1"/>
</dbReference>
<protein>
    <submittedName>
        <fullName evidence="2">ATP-NAD kinase-like domain-containing protein</fullName>
    </submittedName>
</protein>
<dbReference type="PROSITE" id="PS50146">
    <property type="entry name" value="DAGK"/>
    <property type="match status" value="1"/>
</dbReference>
<dbReference type="GO" id="GO:0016773">
    <property type="term" value="F:phosphotransferase activity, alcohol group as acceptor"/>
    <property type="evidence" value="ECO:0007669"/>
    <property type="project" value="UniProtKB-ARBA"/>
</dbReference>
<dbReference type="AlphaFoldDB" id="A0AAD4LV12"/>
<dbReference type="GO" id="GO:0016020">
    <property type="term" value="C:membrane"/>
    <property type="evidence" value="ECO:0007669"/>
    <property type="project" value="TreeGrafter"/>
</dbReference>
<keyword evidence="3" id="KW-1185">Reference proteome</keyword>
<dbReference type="InterPro" id="IPR050187">
    <property type="entry name" value="Lipid_Phosphate_FormReg"/>
</dbReference>
<keyword evidence="2" id="KW-0418">Kinase</keyword>
<reference evidence="2" key="1">
    <citation type="submission" date="2022-01" db="EMBL/GenBank/DDBJ databases">
        <title>Comparative genomics reveals a dynamic genome evolution in the ectomycorrhizal milk-cap (Lactarius) mushrooms.</title>
        <authorList>
            <consortium name="DOE Joint Genome Institute"/>
            <person name="Lebreton A."/>
            <person name="Tang N."/>
            <person name="Kuo A."/>
            <person name="LaButti K."/>
            <person name="Drula E."/>
            <person name="Barry K."/>
            <person name="Clum A."/>
            <person name="Lipzen A."/>
            <person name="Mousain D."/>
            <person name="Ng V."/>
            <person name="Wang R."/>
            <person name="Wang X."/>
            <person name="Dai Y."/>
            <person name="Henrissat B."/>
            <person name="Grigoriev I.V."/>
            <person name="Guerin-Laguette A."/>
            <person name="Yu F."/>
            <person name="Martin F.M."/>
        </authorList>
    </citation>
    <scope>NUCLEOTIDE SEQUENCE</scope>
    <source>
        <strain evidence="2">QP</strain>
    </source>
</reference>
<sequence length="418" mass="45400">MSAPAPATHTRIRVESSKKQLLEFAFDDTHFTVRNLSEDLLKLKVPLSHVLWVGISGPAIDVHLLVKSRGGFKLTTVSASFQGDDPNTSSWVQSAMAAAYGGVKTQRRLLVIINPHGGPGKATSLFKGKVEPILNAARCVYKALYTESNGHAQKIASEILPDEYDAVVSISGDGTLHEILNGFAQHKEPMRALGLPIAPIPAGSGNGTCLNLLGIQDGLDVAYATLNVIKGRLMSIDLLSILQSGKRSLSFMSQCVGLMADLDLGTEHLRFMGSNRFVYGFLRGVLTAKTYRFKISAKIGAADKVAMVEALRKHENSAPHDEHPRAEVDSLSTGLPPLQYVDDYDGWTTFEGPVLFFYAGKAPYMSRELMQFPVSMPSDGMVDLVIQGTLPRAEMLKNLLNGAEKGAAYWLNQVSHFS</sequence>
<dbReference type="InterPro" id="IPR016064">
    <property type="entry name" value="NAD/diacylglycerol_kinase_sf"/>
</dbReference>
<evidence type="ECO:0000259" key="1">
    <source>
        <dbReference type="PROSITE" id="PS50146"/>
    </source>
</evidence>
<comment type="caution">
    <text evidence="2">The sequence shown here is derived from an EMBL/GenBank/DDBJ whole genome shotgun (WGS) entry which is preliminary data.</text>
</comment>
<dbReference type="GO" id="GO:0005737">
    <property type="term" value="C:cytoplasm"/>
    <property type="evidence" value="ECO:0007669"/>
    <property type="project" value="TreeGrafter"/>
</dbReference>
<dbReference type="SMART" id="SM00046">
    <property type="entry name" value="DAGKc"/>
    <property type="match status" value="1"/>
</dbReference>
<name>A0AAD4LV12_9AGAM</name>
<proteinExistence type="predicted"/>
<gene>
    <name evidence="2" type="ORF">EDB92DRAFT_1824990</name>
</gene>
<dbReference type="InterPro" id="IPR001206">
    <property type="entry name" value="Diacylglycerol_kinase_cat_dom"/>
</dbReference>
<keyword evidence="2" id="KW-0808">Transferase</keyword>